<feature type="transmembrane region" description="Helical" evidence="5">
    <location>
        <begin position="364"/>
        <end position="385"/>
    </location>
</feature>
<feature type="transmembrane region" description="Helical" evidence="5">
    <location>
        <begin position="297"/>
        <end position="322"/>
    </location>
</feature>
<dbReference type="PANTHER" id="PTHR42718:SF39">
    <property type="entry name" value="ACTINORHODIN TRANSPORTER-RELATED"/>
    <property type="match status" value="1"/>
</dbReference>
<feature type="transmembrane region" description="Helical" evidence="5">
    <location>
        <begin position="253"/>
        <end position="273"/>
    </location>
</feature>
<feature type="domain" description="Major facilitator superfamily (MFS) profile" evidence="6">
    <location>
        <begin position="37"/>
        <end position="497"/>
    </location>
</feature>
<protein>
    <submittedName>
        <fullName evidence="7">Drug resistance transporter, EmrB/QacA subfamily</fullName>
    </submittedName>
</protein>
<dbReference type="STRING" id="560819.SAMN05428998_12340"/>
<dbReference type="Gene3D" id="1.20.1720.10">
    <property type="entry name" value="Multidrug resistance protein D"/>
    <property type="match status" value="2"/>
</dbReference>
<keyword evidence="2 5" id="KW-0812">Transmembrane</keyword>
<reference evidence="7 8" key="1">
    <citation type="submission" date="2017-04" db="EMBL/GenBank/DDBJ databases">
        <authorList>
            <person name="Afonso C.L."/>
            <person name="Miller P.J."/>
            <person name="Scott M.A."/>
            <person name="Spackman E."/>
            <person name="Goraichik I."/>
            <person name="Dimitrov K.M."/>
            <person name="Suarez D.L."/>
            <person name="Swayne D.E."/>
        </authorList>
    </citation>
    <scope>NUCLEOTIDE SEQUENCE [LARGE SCALE GENOMIC DNA]</scope>
    <source>
        <strain evidence="7 8">USBA 355</strain>
    </source>
</reference>
<dbReference type="CDD" id="cd17321">
    <property type="entry name" value="MFS_MMR_MDR_like"/>
    <property type="match status" value="1"/>
</dbReference>
<feature type="transmembrane region" description="Helical" evidence="5">
    <location>
        <begin position="334"/>
        <end position="352"/>
    </location>
</feature>
<evidence type="ECO:0000256" key="1">
    <source>
        <dbReference type="ARBA" id="ARBA00004141"/>
    </source>
</evidence>
<feature type="transmembrane region" description="Helical" evidence="5">
    <location>
        <begin position="471"/>
        <end position="493"/>
    </location>
</feature>
<feature type="transmembrane region" description="Helical" evidence="5">
    <location>
        <begin position="440"/>
        <end position="459"/>
    </location>
</feature>
<dbReference type="AlphaFoldDB" id="A0A1Y6CF77"/>
<dbReference type="SUPFAM" id="SSF103473">
    <property type="entry name" value="MFS general substrate transporter"/>
    <property type="match status" value="1"/>
</dbReference>
<feature type="transmembrane region" description="Helical" evidence="5">
    <location>
        <begin position="36"/>
        <end position="59"/>
    </location>
</feature>
<feature type="transmembrane region" description="Helical" evidence="5">
    <location>
        <begin position="192"/>
        <end position="217"/>
    </location>
</feature>
<evidence type="ECO:0000256" key="2">
    <source>
        <dbReference type="ARBA" id="ARBA00022692"/>
    </source>
</evidence>
<proteinExistence type="predicted"/>
<organism evidence="7 8">
    <name type="scientific">Tistlia consotensis USBA 355</name>
    <dbReference type="NCBI Taxonomy" id="560819"/>
    <lineage>
        <taxon>Bacteria</taxon>
        <taxon>Pseudomonadati</taxon>
        <taxon>Pseudomonadota</taxon>
        <taxon>Alphaproteobacteria</taxon>
        <taxon>Rhodospirillales</taxon>
        <taxon>Rhodovibrionaceae</taxon>
        <taxon>Tistlia</taxon>
    </lineage>
</organism>
<dbReference type="GO" id="GO:0016020">
    <property type="term" value="C:membrane"/>
    <property type="evidence" value="ECO:0007669"/>
    <property type="project" value="UniProtKB-SubCell"/>
</dbReference>
<feature type="transmembrane region" description="Helical" evidence="5">
    <location>
        <begin position="71"/>
        <end position="91"/>
    </location>
</feature>
<dbReference type="PANTHER" id="PTHR42718">
    <property type="entry name" value="MAJOR FACILITATOR SUPERFAMILY MULTIDRUG TRANSPORTER MFSC"/>
    <property type="match status" value="1"/>
</dbReference>
<evidence type="ECO:0000256" key="3">
    <source>
        <dbReference type="ARBA" id="ARBA00022989"/>
    </source>
</evidence>
<sequence length="498" mass="50760">MGEGAMVAATAAGAEPAACLQDPPRGSTAARWRARLALGVLLAGPFMAVMDVFVVNVAVPTIRRDLGASYAEAELVIAGYAFAYALALITGGRLGDIHGRRRVFGIGLTAFTLTSGLCGLATSPLLLVGARLLQGTAAALLFPQAFALIRVAFPTDRERARAFGAVGVTLGLAAIAGQILGGVLVEADLWGLAWRLIFLINLPVGLAAALALPRLVAESRSPEARRLDLAGVGLGALALGLLLYPLIEGREAGWPGWAWAMLAAAPAAFAVFARHQHGKSRGGGAPLLPTGLFRNRAFLVGLLVSLLFYSTLNSFYLAFAFLIQQGLGRSPVTAGLLLTAVGIPFMTSSLLAGRLPAARRRGGLIAGAALSAVACLAAAAVARLAVPLTPAELVPAFVLLGLGNGFVIGPLLNTVLGAIPEDDIGSASGVIATMQQTGGALGIALVGLLFFGILGSARATGLAPAEAYGQGFAAAAAYAAAGNLVTFCLLFLLPRHRP</sequence>
<evidence type="ECO:0000256" key="4">
    <source>
        <dbReference type="ARBA" id="ARBA00023136"/>
    </source>
</evidence>
<feature type="transmembrane region" description="Helical" evidence="5">
    <location>
        <begin position="229"/>
        <end position="247"/>
    </location>
</feature>
<feature type="transmembrane region" description="Helical" evidence="5">
    <location>
        <begin position="132"/>
        <end position="153"/>
    </location>
</feature>
<evidence type="ECO:0000313" key="8">
    <source>
        <dbReference type="Proteomes" id="UP000192917"/>
    </source>
</evidence>
<dbReference type="PROSITE" id="PS50850">
    <property type="entry name" value="MFS"/>
    <property type="match status" value="1"/>
</dbReference>
<feature type="transmembrane region" description="Helical" evidence="5">
    <location>
        <begin position="160"/>
        <end position="180"/>
    </location>
</feature>
<dbReference type="GO" id="GO:0022857">
    <property type="term" value="F:transmembrane transporter activity"/>
    <property type="evidence" value="ECO:0007669"/>
    <property type="project" value="InterPro"/>
</dbReference>
<keyword evidence="8" id="KW-1185">Reference proteome</keyword>
<accession>A0A1Y6CF77</accession>
<name>A0A1Y6CF77_9PROT</name>
<feature type="transmembrane region" description="Helical" evidence="5">
    <location>
        <begin position="397"/>
        <end position="419"/>
    </location>
</feature>
<feature type="transmembrane region" description="Helical" evidence="5">
    <location>
        <begin position="103"/>
        <end position="126"/>
    </location>
</feature>
<evidence type="ECO:0000259" key="6">
    <source>
        <dbReference type="PROSITE" id="PS50850"/>
    </source>
</evidence>
<keyword evidence="3 5" id="KW-1133">Transmembrane helix</keyword>
<evidence type="ECO:0000256" key="5">
    <source>
        <dbReference type="SAM" id="Phobius"/>
    </source>
</evidence>
<dbReference type="Proteomes" id="UP000192917">
    <property type="component" value="Unassembled WGS sequence"/>
</dbReference>
<dbReference type="Pfam" id="PF07690">
    <property type="entry name" value="MFS_1"/>
    <property type="match status" value="1"/>
</dbReference>
<dbReference type="InterPro" id="IPR036259">
    <property type="entry name" value="MFS_trans_sf"/>
</dbReference>
<evidence type="ECO:0000313" key="7">
    <source>
        <dbReference type="EMBL" id="SMF60348.1"/>
    </source>
</evidence>
<dbReference type="InterPro" id="IPR020846">
    <property type="entry name" value="MFS_dom"/>
</dbReference>
<dbReference type="InterPro" id="IPR011701">
    <property type="entry name" value="MFS"/>
</dbReference>
<dbReference type="RefSeq" id="WP_089229768.1">
    <property type="nucleotide sequence ID" value="NZ_FWZX01000023.1"/>
</dbReference>
<dbReference type="EMBL" id="FWZX01000023">
    <property type="protein sequence ID" value="SMF60348.1"/>
    <property type="molecule type" value="Genomic_DNA"/>
</dbReference>
<comment type="subcellular location">
    <subcellularLocation>
        <location evidence="1">Membrane</location>
        <topology evidence="1">Multi-pass membrane protein</topology>
    </subcellularLocation>
</comment>
<gene>
    <name evidence="7" type="ORF">SAMN05428998_12340</name>
</gene>
<keyword evidence="4 5" id="KW-0472">Membrane</keyword>